<gene>
    <name evidence="1" type="ORF">HS960_05235</name>
</gene>
<accession>A0A7G5DZC0</accession>
<dbReference type="AlphaFoldDB" id="A0A7G5DZC0"/>
<evidence type="ECO:0000313" key="2">
    <source>
        <dbReference type="Proteomes" id="UP000515450"/>
    </source>
</evidence>
<reference evidence="1 2" key="1">
    <citation type="journal article" date="2020" name="G3 (Bethesda)">
        <title>CeMbio - The Caenorhabditis elegans Microbiome Resource.</title>
        <authorList>
            <person name="Dirksen P."/>
            <person name="Assie A."/>
            <person name="Zimmermann J."/>
            <person name="Zhang F."/>
            <person name="Tietje A.M."/>
            <person name="Marsh S.A."/>
            <person name="Felix M.A."/>
            <person name="Shapira M."/>
            <person name="Kaleta C."/>
            <person name="Schulenburg H."/>
            <person name="Samuel B."/>
        </authorList>
    </citation>
    <scope>NUCLEOTIDE SEQUENCE [LARGE SCALE GENOMIC DNA]</scope>
    <source>
        <strain evidence="1 2">BIGb0170</strain>
    </source>
</reference>
<protein>
    <submittedName>
        <fullName evidence="1">Uncharacterized protein</fullName>
    </submittedName>
</protein>
<sequence length="136" mass="15736">MEDNCDTYGLSSTMGPKLRELVQIQLTYELNSLLGISSKFDFDWSESCIEGHDGMFLDGSLENYSGIILINKQESIKADGWMDFIQEGDFFLAYWDQITVWQNDKKLFSKDFGISSFACALVPEKLRWHLKEVRKQ</sequence>
<keyword evidence="2" id="KW-1185">Reference proteome</keyword>
<dbReference type="RefSeq" id="WP_182331569.1">
    <property type="nucleotide sequence ID" value="NZ_CP058555.1"/>
</dbReference>
<dbReference type="Proteomes" id="UP000515450">
    <property type="component" value="Chromosome"/>
</dbReference>
<evidence type="ECO:0000313" key="1">
    <source>
        <dbReference type="EMBL" id="QMV67095.1"/>
    </source>
</evidence>
<dbReference type="EMBL" id="CP058555">
    <property type="protein sequence ID" value="QMV67095.1"/>
    <property type="molecule type" value="Genomic_DNA"/>
</dbReference>
<proteinExistence type="predicted"/>
<organism evidence="1 2">
    <name type="scientific">Sphingobacterium paramultivorum</name>
    <dbReference type="NCBI Taxonomy" id="2886510"/>
    <lineage>
        <taxon>Bacteria</taxon>
        <taxon>Pseudomonadati</taxon>
        <taxon>Bacteroidota</taxon>
        <taxon>Sphingobacteriia</taxon>
        <taxon>Sphingobacteriales</taxon>
        <taxon>Sphingobacteriaceae</taxon>
        <taxon>Sphingobacterium</taxon>
    </lineage>
</organism>
<name>A0A7G5DZC0_9SPHI</name>